<feature type="region of interest" description="Disordered" evidence="14">
    <location>
        <begin position="1578"/>
        <end position="1603"/>
    </location>
</feature>
<feature type="compositionally biased region" description="Basic and acidic residues" evidence="14">
    <location>
        <begin position="2373"/>
        <end position="2382"/>
    </location>
</feature>
<keyword evidence="8" id="KW-0862">Zinc</keyword>
<dbReference type="SMART" id="SM00184">
    <property type="entry name" value="RING"/>
    <property type="match status" value="1"/>
</dbReference>
<feature type="compositionally biased region" description="Low complexity" evidence="14">
    <location>
        <begin position="1077"/>
        <end position="1090"/>
    </location>
</feature>
<evidence type="ECO:0000313" key="17">
    <source>
        <dbReference type="Proteomes" id="UP001527925"/>
    </source>
</evidence>
<feature type="region of interest" description="Disordered" evidence="14">
    <location>
        <begin position="1447"/>
        <end position="1483"/>
    </location>
</feature>
<accession>A0ABR4NAX8</accession>
<reference evidence="16 17" key="1">
    <citation type="submission" date="2023-09" db="EMBL/GenBank/DDBJ databases">
        <title>Pangenome analysis of Batrachochytrium dendrobatidis and related Chytrids.</title>
        <authorList>
            <person name="Yacoub M.N."/>
            <person name="Stajich J.E."/>
            <person name="James T.Y."/>
        </authorList>
    </citation>
    <scope>NUCLEOTIDE SEQUENCE [LARGE SCALE GENOMIC DNA]</scope>
    <source>
        <strain evidence="16 17">JEL0888</strain>
    </source>
</reference>
<dbReference type="Gene3D" id="3.30.40.10">
    <property type="entry name" value="Zinc/RING finger domain, C3HC4 (zinc finger)"/>
    <property type="match status" value="1"/>
</dbReference>
<evidence type="ECO:0000313" key="16">
    <source>
        <dbReference type="EMBL" id="KAL2916674.1"/>
    </source>
</evidence>
<evidence type="ECO:0000256" key="4">
    <source>
        <dbReference type="ARBA" id="ARBA00022448"/>
    </source>
</evidence>
<evidence type="ECO:0000256" key="8">
    <source>
        <dbReference type="ARBA" id="ARBA00022833"/>
    </source>
</evidence>
<keyword evidence="9" id="KW-0653">Protein transport</keyword>
<evidence type="ECO:0000256" key="6">
    <source>
        <dbReference type="ARBA" id="ARBA00022723"/>
    </source>
</evidence>
<feature type="compositionally biased region" description="Gly residues" evidence="14">
    <location>
        <begin position="3652"/>
        <end position="3661"/>
    </location>
</feature>
<evidence type="ECO:0000256" key="7">
    <source>
        <dbReference type="ARBA" id="ARBA00022771"/>
    </source>
</evidence>
<feature type="region of interest" description="Disordered" evidence="14">
    <location>
        <begin position="2123"/>
        <end position="2183"/>
    </location>
</feature>
<comment type="subcellular location">
    <subcellularLocation>
        <location evidence="1">Peroxisome membrane</location>
        <topology evidence="1">Multi-pass membrane protein</topology>
    </subcellularLocation>
</comment>
<dbReference type="PROSITE" id="PS50089">
    <property type="entry name" value="ZF_RING_2"/>
    <property type="match status" value="1"/>
</dbReference>
<feature type="compositionally biased region" description="Low complexity" evidence="14">
    <location>
        <begin position="2007"/>
        <end position="2019"/>
    </location>
</feature>
<dbReference type="EMBL" id="JADGIZ020000015">
    <property type="protein sequence ID" value="KAL2916674.1"/>
    <property type="molecule type" value="Genomic_DNA"/>
</dbReference>
<feature type="region of interest" description="Disordered" evidence="14">
    <location>
        <begin position="1500"/>
        <end position="1565"/>
    </location>
</feature>
<feature type="compositionally biased region" description="Polar residues" evidence="14">
    <location>
        <begin position="3743"/>
        <end position="3769"/>
    </location>
</feature>
<evidence type="ECO:0000256" key="1">
    <source>
        <dbReference type="ARBA" id="ARBA00004585"/>
    </source>
</evidence>
<dbReference type="InterPro" id="IPR006845">
    <property type="entry name" value="Pex_N"/>
</dbReference>
<dbReference type="CDD" id="cd16451">
    <property type="entry name" value="mRING_PEX12"/>
    <property type="match status" value="1"/>
</dbReference>
<keyword evidence="12" id="KW-0576">Peroxisome</keyword>
<keyword evidence="5" id="KW-0812">Transmembrane</keyword>
<feature type="compositionally biased region" description="Basic residues" evidence="14">
    <location>
        <begin position="974"/>
        <end position="1002"/>
    </location>
</feature>
<feature type="compositionally biased region" description="Low complexity" evidence="14">
    <location>
        <begin position="1109"/>
        <end position="1127"/>
    </location>
</feature>
<feature type="region of interest" description="Disordered" evidence="14">
    <location>
        <begin position="1061"/>
        <end position="1178"/>
    </location>
</feature>
<feature type="compositionally biased region" description="Low complexity" evidence="14">
    <location>
        <begin position="2239"/>
        <end position="2248"/>
    </location>
</feature>
<proteinExistence type="inferred from homology"/>
<dbReference type="Pfam" id="PF04757">
    <property type="entry name" value="Pex2_Pex12"/>
    <property type="match status" value="1"/>
</dbReference>
<feature type="region of interest" description="Disordered" evidence="14">
    <location>
        <begin position="2851"/>
        <end position="2878"/>
    </location>
</feature>
<feature type="region of interest" description="Disordered" evidence="14">
    <location>
        <begin position="3741"/>
        <end position="3769"/>
    </location>
</feature>
<keyword evidence="7 13" id="KW-0863">Zinc-finger</keyword>
<feature type="compositionally biased region" description="Low complexity" evidence="14">
    <location>
        <begin position="2129"/>
        <end position="2182"/>
    </location>
</feature>
<feature type="region of interest" description="Disordered" evidence="14">
    <location>
        <begin position="2664"/>
        <end position="2691"/>
    </location>
</feature>
<evidence type="ECO:0000256" key="13">
    <source>
        <dbReference type="PROSITE-ProRule" id="PRU00175"/>
    </source>
</evidence>
<name>A0ABR4NAX8_9FUNG</name>
<keyword evidence="4" id="KW-0813">Transport</keyword>
<keyword evidence="17" id="KW-1185">Reference proteome</keyword>
<dbReference type="PANTHER" id="PTHR39211">
    <property type="entry name" value="CHROMOSOME 7, WHOLE GENOME SHOTGUN SEQUENCE"/>
    <property type="match status" value="1"/>
</dbReference>
<feature type="region of interest" description="Disordered" evidence="14">
    <location>
        <begin position="3605"/>
        <end position="3671"/>
    </location>
</feature>
<feature type="region of interest" description="Disordered" evidence="14">
    <location>
        <begin position="3705"/>
        <end position="3727"/>
    </location>
</feature>
<feature type="region of interest" description="Disordered" evidence="14">
    <location>
        <begin position="749"/>
        <end position="774"/>
    </location>
</feature>
<comment type="similarity">
    <text evidence="3">Belongs to the pex2/pex10/pex12 family.</text>
</comment>
<evidence type="ECO:0000256" key="2">
    <source>
        <dbReference type="ARBA" id="ARBA00004906"/>
    </source>
</evidence>
<evidence type="ECO:0000256" key="3">
    <source>
        <dbReference type="ARBA" id="ARBA00008704"/>
    </source>
</evidence>
<feature type="region of interest" description="Disordered" evidence="14">
    <location>
        <begin position="2373"/>
        <end position="2462"/>
    </location>
</feature>
<keyword evidence="6" id="KW-0479">Metal-binding</keyword>
<keyword evidence="10" id="KW-1133">Transmembrane helix</keyword>
<feature type="region of interest" description="Disordered" evidence="14">
    <location>
        <begin position="537"/>
        <end position="565"/>
    </location>
</feature>
<comment type="pathway">
    <text evidence="2">Protein modification; protein ubiquitination.</text>
</comment>
<gene>
    <name evidence="16" type="ORF">HK105_203788</name>
</gene>
<evidence type="ECO:0000256" key="5">
    <source>
        <dbReference type="ARBA" id="ARBA00022692"/>
    </source>
</evidence>
<dbReference type="SUPFAM" id="SSF57850">
    <property type="entry name" value="RING/U-box"/>
    <property type="match status" value="1"/>
</dbReference>
<evidence type="ECO:0000256" key="11">
    <source>
        <dbReference type="ARBA" id="ARBA00023136"/>
    </source>
</evidence>
<dbReference type="Gene3D" id="2.60.40.10">
    <property type="entry name" value="Immunoglobulins"/>
    <property type="match status" value="3"/>
</dbReference>
<feature type="compositionally biased region" description="Low complexity" evidence="14">
    <location>
        <begin position="2681"/>
        <end position="2691"/>
    </location>
</feature>
<evidence type="ECO:0000256" key="14">
    <source>
        <dbReference type="SAM" id="MobiDB-lite"/>
    </source>
</evidence>
<comment type="caution">
    <text evidence="16">The sequence shown here is derived from an EMBL/GenBank/DDBJ whole genome shotgun (WGS) entry which is preliminary data.</text>
</comment>
<feature type="domain" description="RING-type" evidence="15">
    <location>
        <begin position="322"/>
        <end position="360"/>
    </location>
</feature>
<feature type="compositionally biased region" description="Polar residues" evidence="14">
    <location>
        <begin position="1005"/>
        <end position="1018"/>
    </location>
</feature>
<feature type="region of interest" description="Disordered" evidence="14">
    <location>
        <begin position="2218"/>
        <end position="2273"/>
    </location>
</feature>
<keyword evidence="11" id="KW-0472">Membrane</keyword>
<feature type="region of interest" description="Disordered" evidence="14">
    <location>
        <begin position="973"/>
        <end position="1022"/>
    </location>
</feature>
<dbReference type="Proteomes" id="UP001527925">
    <property type="component" value="Unassembled WGS sequence"/>
</dbReference>
<feature type="region of interest" description="Disordered" evidence="14">
    <location>
        <begin position="1989"/>
        <end position="2027"/>
    </location>
</feature>
<evidence type="ECO:0000259" key="15">
    <source>
        <dbReference type="PROSITE" id="PS50089"/>
    </source>
</evidence>
<organism evidence="16 17">
    <name type="scientific">Polyrhizophydium stewartii</name>
    <dbReference type="NCBI Taxonomy" id="2732419"/>
    <lineage>
        <taxon>Eukaryota</taxon>
        <taxon>Fungi</taxon>
        <taxon>Fungi incertae sedis</taxon>
        <taxon>Chytridiomycota</taxon>
        <taxon>Chytridiomycota incertae sedis</taxon>
        <taxon>Chytridiomycetes</taxon>
        <taxon>Rhizophydiales</taxon>
        <taxon>Rhizophydiales incertae sedis</taxon>
        <taxon>Polyrhizophydium</taxon>
    </lineage>
</organism>
<dbReference type="InterPro" id="IPR013783">
    <property type="entry name" value="Ig-like_fold"/>
</dbReference>
<evidence type="ECO:0000256" key="10">
    <source>
        <dbReference type="ARBA" id="ARBA00022989"/>
    </source>
</evidence>
<protein>
    <recommendedName>
        <fullName evidence="15">RING-type domain-containing protein</fullName>
    </recommendedName>
</protein>
<feature type="region of interest" description="Disordered" evidence="14">
    <location>
        <begin position="712"/>
        <end position="733"/>
    </location>
</feature>
<dbReference type="PANTHER" id="PTHR39211:SF1">
    <property type="entry name" value="ABNORMAL SPINDLE-LIKE MICROCEPHALY-ASSOCIATED PROTEIN ASH DOMAIN-CONTAINING PROTEIN"/>
    <property type="match status" value="1"/>
</dbReference>
<feature type="compositionally biased region" description="Low complexity" evidence="14">
    <location>
        <begin position="2385"/>
        <end position="2405"/>
    </location>
</feature>
<feature type="compositionally biased region" description="Polar residues" evidence="14">
    <location>
        <begin position="2437"/>
        <end position="2446"/>
    </location>
</feature>
<evidence type="ECO:0000256" key="12">
    <source>
        <dbReference type="ARBA" id="ARBA00023140"/>
    </source>
</evidence>
<sequence>MAFVGSLNLDGGLGGGGGGGAGGLGSIMGDVFRPSLFELAAQGQMRGLLGPAFKYILTVYAQRFPRLLLPAHRRADELFALLMGLVELQYLRDWGGSFTENFYGLVRTLTLSIDPQILVPLVKTKLDELHERMTRSRTAQMLGGFVPMAPRAHEDADQAAPRRSALESAKRAAVHLFKTLYPLVLGGSSAVQLAFQIAYMFGKTEHYDPWLWLCGLKIKRLSMQDFQNYEKQAAAARDRLRQQMASASGLQIGLLGSRLALTWLLDFVRYALPMGIFFFKFLEWWYSSDYHKRADTQPIPPPPEPIEPHRHGVKLPRNHQICPLCLKSRTNPTMLPTGYVFCYPCVFNYVSEYGRCPVTHVRPALIELSVGSKLVLDNVYLNSLHALRRIELRNISGFALNVKLRSSLGSQIAFQLTNENLPDRDRRASARTVAAPSAAAAAVAAAAAAAATQAQPGMPVLSRNASGSATATTALPADGVHALEPPAAIHTASAGGASSALPLSRAAQLAARDQASLTSLGSSGELFPLSADSVDSPMLTPKMSSPSSSSEFVGTPLESAPTSPSLTTNTVEAAAMGLSSFGPATGLAHGHQFNQLFNYVNHIDEVRLEPGQSQKIIVAFLPEFKDVRESVLTSQAPTRSRLHSITAGRDGESSGLDSPFIVQGEDEETFDFVEINGLLFFHAYKIDKSSDAPHRRQSSLVAQQEGVALEYSAETDADSGHRASSSERLSQSISSSGKRFLSEMLSPEPGAEASLPVQTSVPQPPAAAPIAQSTAPSDSQLTVKLRSRVCRSVLWTDIGSTGITFDDCIVGGSYFKDFTIWNRSEIDLFWCLNTIDLSTNEDESWLKFTDYDTGEPIDASPVPSYSHRRIRVTFKPREVGEFNYDLQIENQNDSSNTIETRIHAIVRSVLREESLIISSGNLVDFGDCCAGIWRKKRISLKNMSDAPLDISFSSDNPNVVFQLKSDDAGFDVAHHHHHRHQQHHQHHHHHHYHRQHQGHHHTAPQAGSHSRQDTSQQRLPFGGPVQRASFVQEPLQLLPFAQQMADDSPAAGSDRHLVERAHDSSAVPASVNNSEFSPTASSVSSRTSSPAPAPRRRNDSGAFSVSGLSTSAASGVTGQGTAASGTGAASGAGGQSIDAPDLVRTASSASSFARSDDMDSMRLLDTPQTEAMGASSEEYTRIEELQLRAGTERTIEVCYRPERDSATPDYRAGRLMKRTFRITLLYSHPGQPSREKKTIQAVARTCTSFVEVTPQLLNFGDTDVGTLKSLPIQITNCSDLPARVELRFISKVLNSFRGEMTIHARQHIEVKVDMYPRKVNPDYRKQITVANLLNRENDQIVEVRSTNIDKHRVTFHSLFYQVLTPASTNFIDFGAVILNSPVVRTFTIENISRKRLAIEITSSMPGEIGIFVKSADRPVAAEAATGGASSAFVRKSNLIKLLGELPDSARPAVPGGTGPATDDTPAASNTANPSLGGVSRHGRLSDAPGIMALDLASLNEPAGRRSPSRKQSHIASSSQLRQIRGPPDFSRKTQTGEDDSPFLSATGSSAMTFGGTSGPALTAPTPPAVVAQVRPTAAPKRGLGPNAPSADDQQQPTLAGSSGALASADATGVVSASAAAHALARTAPGAIDAAGAASFLAGVLDSLGATVGSSLGILAPATEGLHSSSEDMLQLYVADILEKAPLPLDAMLLLLERSTGTLPPPFPRASLEEKYAKSQLLLRRELEAAIQEGRLAPASVVEIEPEASATIVLVMTVTSKNKLHVQGKPRKHDARVFLRLRDFDRDIKQPQFEQLLQGDLDAIPVRELMLRSSFYRSIMELGQKNINFGALDKSERRAKSIVIRNNSEAPLLYTIVKSGSISSGDIVLSDYRIGVVRGYGKREVEFIFEPSLAGQFHERLFVKNIQDSENDQIMTIKANVRQPAHFFIEKMLLEFGVCLIDQPSPVTQEIAISNTSQKHRRTFEVGFDPDELRFQNCLFDVEFEIVDEDEEEAPATDSAGPSGVNGSGAALAHGAAASGGPPPDRVRKLRKRPAKILSQEIEEQIEQAEQKLNIAKRKGRKDKIKRLTEKLEKLRSGEVPDEYATDKDEILPREPPVIDKAVAGPPAPPDSTLAIQDAVVESPSSLADPGATTAVTSVTSSTPISTPGPAPSLVASKATSSATSAPGLSTSASTSATVPPASRVKRTKNSIIFTIEPRCIRSVRVLLRPRRIPPELQLLQSQSHPCRPARQAQLDYRGSDTSATGSSAARRRTQSGSNLVDGRIESDGLVSSTTSHATTPFDFMSSPSSHSLAAGFAEMPDALAASSVIRSRTPFQSHAPPVGDQDDIHSEVCTVRIYVHEQKNTDVVKRVICKAVVCYDDMTYLQLLSEENERNAAADREQSGPPADADPTTPRASTTTPFAAPVEPPAVSVGPPAIGITASADSEALHEAGHRASATQLSTAQDSAGGKSEASPPPPPALAVETAFVDLGRLEIGERRDCYVNVTNRNADPVEFFFECSCDKNQAVMHCPQGNLTIRPLETRRIDLSLVPPSRGFHAVSLKLVELDAARATDVTFVFYGVLGSYLRFPSLVDASGVLPPELDLGNCYVDPSRKYALVKPLVVENTAEHSISVTANSNLAQQCFIFGDPALERLAHEIPLAPGEQRIVFIALQPSLGGGAASAAASGTMPATRGSEKSAAKASSSSSPCGGATSSTLAASEMASRIASQIDSRTLIGGIKFAVSIQDSIESTFLSQATKSAPSADGTMLLATQTLRFSATIGQSLLMVSQGLFSFGVTRCVNQPLRASFWIYNLSSRLPLDYELRSSSSELVLAFTRGRIEAAPIAPPSTPAMQELALPAPALAGLTSDASPTRQVAPAAGSAPLSPPPLAAQQTPQTQAAAAAAGVPCERISFTLSPSTFGLASHTIDVINLNNSQQHARIDVRVFVDPRTISVSNVTWRRPPSFDFAGDSNAQLVDQPLLKWDCVHVTPGGVAMDAAGAMANTLVLQRRHRLDTPSLYERSIEVENLSHELMQIQPLSTLDVSVRWIVSNSSGFVVEAGGTGFESDGGTGSNVSPPLPAARNVGELSVCGPTLLLHADEKATAVVSVPKPRAVYDDDIWAAIISGQRAVQDGLLCLQNLDRGSTMQAIELSVGYCISSGEIQPAFVDLGKVGHFNMWKDAPFSFVVSNLADCPLLYELEVPDPIGIVSIDGERDLAAAKLVIEPGARHQIEAVFKPASIDPPTPGTRSLSIGVINLFNPRNTMQLGVTALMTQFELRFDRLSSGQLVLPALVHPTPANALPCDNWFTIVNITDEDVRFEIACRLAAEFADLIAVELLSRFTNSPLVGSLSLAPRGSVEIKIRASALPKSRLVSGDPASAALINPDGATLATLWVTSRNHAAQTPQQPGVDAEPSTSLVVLPPATPGVPAVAITGALASAAIGSGGSGGVMRMTETIPVRATIIEGQTFSLSHRRIEFRTVFLSDSDEEDAGVDNDAVTRQGLVESPQSSGTLRMQYEDIVVTNASNDFPLEFQVLIENPIELASMTDKIKVHAVDADMRGVVEPGGKLAMRVELVDPKIGGVSEDVKLHVIDRSSLGQTPQTIFISIVEDTLAALKVRKHRGNSMAGDGDSGAESDAEAAERDVVRSHPPAGLFEPFSPPGVATDDGSGAVGGTGGSRQNGAGASVHWDDDRLGAADAASGLGISTAASGACTGVAESAAGHSAGTFSDRSGDRFPGAGGPATSHFVHLLSEDDELATSDGRSTASFGPSAGASSRHLSITDSVASPSGRRMTGYMTLRGCKKVLDSISGEFDGLHELDLGQQDLGPNSVAKKIVIENTSGARLFYRIGTITESDRLWMVCSRSEGTLEAPRSAAAANGAATSHTITLNFMVSVRGTFSTYLLIENIDNRHDTKIIRVSMEVVAKHNVRRSALTSASPGFAGAVGITMGGSSSGGNGTNGSSIGGSNVTSVAAGGGGSGSGGGVGGGGTSAALVGGAPLSGSSGSGGLGGINSSGSGHIGSRYLHYDAAGNHAFDVFTQAIDSEEPVIEIDPAFLGCVYASRSIVVCNRESVPLEFSFKCSLPHEDESELVFSLSPTSAKLFRSIIVEPESHARVYIRFWPGQSMPSADGLEDTESMLSKPLGEQVAVERLFEVHINCRLVKDYQKVIKFLAQIRQPQIMLSSSTFLFSGMIRRKPVPADVSSDEAHSLRPSVDAVPATGSGALQPSAQTQMHAQNIIQFAPTNDLFSVTNLLNDTLEYEILTDGMYFSIELVDNADVASAGSPGAGAGHHSEAGASFTFTNVGGRPSTLADVASGSSQRLLIGPKPQGVGRPLWISTGLLTLGPFQSQMLRIVPLMDVISKNAEALRKEKYILEHMVVYNKRRPSEKYGVHAKLCFGNVELFHFASGSRRSFLNIESHIVRLVHELEATPSVYFDGRNLTPEAAEKAHNVHFLYIYVIDEMIHYGTREQGVEAYLQLATLLFTMIFSQSLFKELAPAPLQAIPGVDRRPWPANLLRWVEPFVSFLGFFPHRVAAMEPLRMLARSLVVDVRRGLPGAAK</sequence>
<dbReference type="InterPro" id="IPR001841">
    <property type="entry name" value="Znf_RING"/>
</dbReference>
<dbReference type="InterPro" id="IPR013083">
    <property type="entry name" value="Znf_RING/FYVE/PHD"/>
</dbReference>
<evidence type="ECO:0000256" key="9">
    <source>
        <dbReference type="ARBA" id="ARBA00022927"/>
    </source>
</evidence>